<evidence type="ECO:0000313" key="1">
    <source>
        <dbReference type="EMBL" id="EPS62749.1"/>
    </source>
</evidence>
<gene>
    <name evidence="1" type="ORF">M569_12040</name>
</gene>
<dbReference type="PANTHER" id="PTHR36807:SF2">
    <property type="entry name" value="PHOSPHOGLYCOLATE PHOSPHATASE"/>
    <property type="match status" value="1"/>
</dbReference>
<accession>S8C7I4</accession>
<dbReference type="Proteomes" id="UP000015453">
    <property type="component" value="Unassembled WGS sequence"/>
</dbReference>
<feature type="non-terminal residue" evidence="1">
    <location>
        <position position="1"/>
    </location>
</feature>
<dbReference type="OrthoDB" id="2020436at2759"/>
<organism evidence="1 2">
    <name type="scientific">Genlisea aurea</name>
    <dbReference type="NCBI Taxonomy" id="192259"/>
    <lineage>
        <taxon>Eukaryota</taxon>
        <taxon>Viridiplantae</taxon>
        <taxon>Streptophyta</taxon>
        <taxon>Embryophyta</taxon>
        <taxon>Tracheophyta</taxon>
        <taxon>Spermatophyta</taxon>
        <taxon>Magnoliopsida</taxon>
        <taxon>eudicotyledons</taxon>
        <taxon>Gunneridae</taxon>
        <taxon>Pentapetalae</taxon>
        <taxon>asterids</taxon>
        <taxon>lamiids</taxon>
        <taxon>Lamiales</taxon>
        <taxon>Lentibulariaceae</taxon>
        <taxon>Genlisea</taxon>
    </lineage>
</organism>
<reference evidence="1 2" key="1">
    <citation type="journal article" date="2013" name="BMC Genomics">
        <title>The miniature genome of a carnivorous plant Genlisea aurea contains a low number of genes and short non-coding sequences.</title>
        <authorList>
            <person name="Leushkin E.V."/>
            <person name="Sutormin R.A."/>
            <person name="Nabieva E.R."/>
            <person name="Penin A.A."/>
            <person name="Kondrashov A.S."/>
            <person name="Logacheva M.D."/>
        </authorList>
    </citation>
    <scope>NUCLEOTIDE SEQUENCE [LARGE SCALE GENOMIC DNA]</scope>
</reference>
<sequence length="104" mass="11512">ESLLLLVRKDNEFCMQFTWDTVKVKLLDSLAVIRSGIYSNGGVGELKENNMRLPSSLFAISEGARMRLLWASFQQLNKEVTNISAEAAKNSDENGFSSVLNGVV</sequence>
<dbReference type="EMBL" id="AUSU01005929">
    <property type="protein sequence ID" value="EPS62749.1"/>
    <property type="molecule type" value="Genomic_DNA"/>
</dbReference>
<keyword evidence="2" id="KW-1185">Reference proteome</keyword>
<dbReference type="PANTHER" id="PTHR36807">
    <property type="entry name" value="PHOSPHOGLYCOLATE PHOSPHATASE"/>
    <property type="match status" value="1"/>
</dbReference>
<name>S8C7I4_9LAMI</name>
<proteinExistence type="predicted"/>
<protein>
    <submittedName>
        <fullName evidence="1">Uncharacterized protein</fullName>
    </submittedName>
</protein>
<dbReference type="AlphaFoldDB" id="S8C7I4"/>
<feature type="non-terminal residue" evidence="1">
    <location>
        <position position="104"/>
    </location>
</feature>
<comment type="caution">
    <text evidence="1">The sequence shown here is derived from an EMBL/GenBank/DDBJ whole genome shotgun (WGS) entry which is preliminary data.</text>
</comment>
<evidence type="ECO:0000313" key="2">
    <source>
        <dbReference type="Proteomes" id="UP000015453"/>
    </source>
</evidence>